<protein>
    <submittedName>
        <fullName evidence="2">Uncharacterized protein</fullName>
    </submittedName>
</protein>
<keyword evidence="1" id="KW-0472">Membrane</keyword>
<dbReference type="AlphaFoldDB" id="A0AAJ1QSA6"/>
<keyword evidence="1" id="KW-1133">Transmembrane helix</keyword>
<name>A0AAJ1QSA6_9BACI</name>
<reference evidence="2" key="1">
    <citation type="submission" date="2023-06" db="EMBL/GenBank/DDBJ databases">
        <title>Comparative genomics of Bacillaceae isolates and their secondary metabolite potential.</title>
        <authorList>
            <person name="Song L."/>
            <person name="Nielsen L.J."/>
            <person name="Mohite O."/>
            <person name="Xu X."/>
            <person name="Weber T."/>
            <person name="Kovacs A.T."/>
        </authorList>
    </citation>
    <scope>NUCLEOTIDE SEQUENCE</scope>
    <source>
        <strain evidence="2">G1S1</strain>
    </source>
</reference>
<feature type="transmembrane region" description="Helical" evidence="1">
    <location>
        <begin position="7"/>
        <end position="31"/>
    </location>
</feature>
<proteinExistence type="predicted"/>
<dbReference type="RefSeq" id="WP_289351067.1">
    <property type="nucleotide sequence ID" value="NZ_JAUCFI010000003.1"/>
</dbReference>
<sequence length="77" mass="8675">MKKYLVFLISFVMIYMVFQIGSGLILTASYIPDFSSIEGNLSQEVVFGKTSIPLQVTLLIATLAYFLSQKKFRISKS</sequence>
<organism evidence="2 3">
    <name type="scientific">Peribacillus frigoritolerans</name>
    <dbReference type="NCBI Taxonomy" id="450367"/>
    <lineage>
        <taxon>Bacteria</taxon>
        <taxon>Bacillati</taxon>
        <taxon>Bacillota</taxon>
        <taxon>Bacilli</taxon>
        <taxon>Bacillales</taxon>
        <taxon>Bacillaceae</taxon>
        <taxon>Peribacillus</taxon>
    </lineage>
</organism>
<feature type="transmembrane region" description="Helical" evidence="1">
    <location>
        <begin position="51"/>
        <end position="68"/>
    </location>
</feature>
<dbReference type="EMBL" id="JAUCFI010000003">
    <property type="protein sequence ID" value="MDM5286508.1"/>
    <property type="molecule type" value="Genomic_DNA"/>
</dbReference>
<accession>A0AAJ1QSA6</accession>
<comment type="caution">
    <text evidence="2">The sequence shown here is derived from an EMBL/GenBank/DDBJ whole genome shotgun (WGS) entry which is preliminary data.</text>
</comment>
<dbReference type="Proteomes" id="UP001238973">
    <property type="component" value="Unassembled WGS sequence"/>
</dbReference>
<evidence type="ECO:0000256" key="1">
    <source>
        <dbReference type="SAM" id="Phobius"/>
    </source>
</evidence>
<gene>
    <name evidence="2" type="ORF">QUF85_24800</name>
</gene>
<evidence type="ECO:0000313" key="2">
    <source>
        <dbReference type="EMBL" id="MDM5286508.1"/>
    </source>
</evidence>
<keyword evidence="1" id="KW-0812">Transmembrane</keyword>
<evidence type="ECO:0000313" key="3">
    <source>
        <dbReference type="Proteomes" id="UP001238973"/>
    </source>
</evidence>